<dbReference type="AlphaFoldDB" id="A0ABC9WGS7"/>
<evidence type="ECO:0000259" key="4">
    <source>
        <dbReference type="PROSITE" id="PS00028"/>
    </source>
</evidence>
<name>A0ABC9WGS7_GRUJA</name>
<dbReference type="Pfam" id="PF12171">
    <property type="entry name" value="zf-C2H2_jaz"/>
    <property type="match status" value="1"/>
</dbReference>
<dbReference type="InterPro" id="IPR022755">
    <property type="entry name" value="Znf_C2H2_jaz"/>
</dbReference>
<accession>A0ABC9WGS7</accession>
<evidence type="ECO:0000313" key="6">
    <source>
        <dbReference type="Proteomes" id="UP001623348"/>
    </source>
</evidence>
<evidence type="ECO:0000256" key="1">
    <source>
        <dbReference type="ARBA" id="ARBA00022723"/>
    </source>
</evidence>
<keyword evidence="3" id="KW-0862">Zinc</keyword>
<evidence type="ECO:0000313" key="5">
    <source>
        <dbReference type="EMBL" id="GAB0184698.1"/>
    </source>
</evidence>
<dbReference type="SUPFAM" id="SSF57667">
    <property type="entry name" value="beta-beta-alpha zinc fingers"/>
    <property type="match status" value="1"/>
</dbReference>
<dbReference type="PANTHER" id="PTHR17614:SF12">
    <property type="entry name" value="ZINC FINGER PROTEIN 804B"/>
    <property type="match status" value="1"/>
</dbReference>
<comment type="caution">
    <text evidence="5">The sequence shown here is derived from an EMBL/GenBank/DDBJ whole genome shotgun (WGS) entry which is preliminary data.</text>
</comment>
<keyword evidence="2" id="KW-0863">Zinc-finger</keyword>
<dbReference type="InterPro" id="IPR052445">
    <property type="entry name" value="ZnF-G_patch_domain"/>
</dbReference>
<feature type="domain" description="C2H2-type" evidence="4">
    <location>
        <begin position="56"/>
        <end position="78"/>
    </location>
</feature>
<dbReference type="InterPro" id="IPR013087">
    <property type="entry name" value="Znf_C2H2_type"/>
</dbReference>
<dbReference type="PANTHER" id="PTHR17614">
    <property type="entry name" value="ZINC FINGER-CONTAINING"/>
    <property type="match status" value="1"/>
</dbReference>
<evidence type="ECO:0000256" key="3">
    <source>
        <dbReference type="ARBA" id="ARBA00022833"/>
    </source>
</evidence>
<proteinExistence type="predicted"/>
<protein>
    <submittedName>
        <fullName evidence="5">Zinc finger protein 804B</fullName>
    </submittedName>
</protein>
<dbReference type="GO" id="GO:0008270">
    <property type="term" value="F:zinc ion binding"/>
    <property type="evidence" value="ECO:0007669"/>
    <property type="project" value="UniProtKB-KW"/>
</dbReference>
<organism evidence="5 6">
    <name type="scientific">Grus japonensis</name>
    <name type="common">Japanese crane</name>
    <name type="synonym">Red-crowned crane</name>
    <dbReference type="NCBI Taxonomy" id="30415"/>
    <lineage>
        <taxon>Eukaryota</taxon>
        <taxon>Metazoa</taxon>
        <taxon>Chordata</taxon>
        <taxon>Craniata</taxon>
        <taxon>Vertebrata</taxon>
        <taxon>Euteleostomi</taxon>
        <taxon>Archelosauria</taxon>
        <taxon>Archosauria</taxon>
        <taxon>Dinosauria</taxon>
        <taxon>Saurischia</taxon>
        <taxon>Theropoda</taxon>
        <taxon>Coelurosauria</taxon>
        <taxon>Aves</taxon>
        <taxon>Neognathae</taxon>
        <taxon>Neoaves</taxon>
        <taxon>Gruiformes</taxon>
        <taxon>Gruidae</taxon>
        <taxon>Grus</taxon>
    </lineage>
</organism>
<gene>
    <name evidence="5" type="ORF">GRJ2_000935100</name>
</gene>
<keyword evidence="1" id="KW-0479">Metal-binding</keyword>
<evidence type="ECO:0000256" key="2">
    <source>
        <dbReference type="ARBA" id="ARBA00022771"/>
    </source>
</evidence>
<dbReference type="InterPro" id="IPR036236">
    <property type="entry name" value="Znf_C2H2_sf"/>
</dbReference>
<dbReference type="PROSITE" id="PS00028">
    <property type="entry name" value="ZINC_FINGER_C2H2_1"/>
    <property type="match status" value="1"/>
</dbReference>
<keyword evidence="6" id="KW-1185">Reference proteome</keyword>
<dbReference type="Proteomes" id="UP001623348">
    <property type="component" value="Unassembled WGS sequence"/>
</dbReference>
<sequence>MQVSWGELELNIKKYNIEFIIPEFSDLRIKDVGQDYAEKEKAAAKALEDVKANFYCELCDKQYHKHQEFDNHINSYDHAHKQLYMLGMTSYGMEYPCGQLGSAVPAVSPPNSLCTPSPLAGGVV</sequence>
<reference evidence="5 6" key="1">
    <citation type="submission" date="2024-06" db="EMBL/GenBank/DDBJ databases">
        <title>The draft genome of Grus japonensis, version 3.</title>
        <authorList>
            <person name="Nabeshima K."/>
            <person name="Suzuki S."/>
            <person name="Onuma M."/>
        </authorList>
    </citation>
    <scope>NUCLEOTIDE SEQUENCE [LARGE SCALE GENOMIC DNA]</scope>
    <source>
        <strain evidence="5 6">451A</strain>
    </source>
</reference>
<dbReference type="EMBL" id="BAAFJT010000002">
    <property type="protein sequence ID" value="GAB0184698.1"/>
    <property type="molecule type" value="Genomic_DNA"/>
</dbReference>